<dbReference type="Proteomes" id="UP000492821">
    <property type="component" value="Unassembled WGS sequence"/>
</dbReference>
<keyword evidence="1" id="KW-0175">Coiled coil</keyword>
<feature type="coiled-coil region" evidence="1">
    <location>
        <begin position="290"/>
        <end position="317"/>
    </location>
</feature>
<dbReference type="PANTHER" id="PTHR15286:SF6">
    <property type="entry name" value="GH01133P"/>
    <property type="match status" value="1"/>
</dbReference>
<dbReference type="InterPro" id="IPR033593">
    <property type="entry name" value="N-RASSF"/>
</dbReference>
<evidence type="ECO:0000256" key="1">
    <source>
        <dbReference type="SAM" id="Coils"/>
    </source>
</evidence>
<evidence type="ECO:0000256" key="2">
    <source>
        <dbReference type="SAM" id="MobiDB-lite"/>
    </source>
</evidence>
<protein>
    <submittedName>
        <fullName evidence="4">Ras-associating domain-containing protein</fullName>
    </submittedName>
</protein>
<organism evidence="3 4">
    <name type="scientific">Panagrellus redivivus</name>
    <name type="common">Microworm</name>
    <dbReference type="NCBI Taxonomy" id="6233"/>
    <lineage>
        <taxon>Eukaryota</taxon>
        <taxon>Metazoa</taxon>
        <taxon>Ecdysozoa</taxon>
        <taxon>Nematoda</taxon>
        <taxon>Chromadorea</taxon>
        <taxon>Rhabditida</taxon>
        <taxon>Tylenchina</taxon>
        <taxon>Panagrolaimomorpha</taxon>
        <taxon>Panagrolaimoidea</taxon>
        <taxon>Panagrolaimidae</taxon>
        <taxon>Panagrellus</taxon>
    </lineage>
</organism>
<accession>A0A7E4VG47</accession>
<dbReference type="InterPro" id="IPR029071">
    <property type="entry name" value="Ubiquitin-like_domsf"/>
</dbReference>
<sequence>MDLSVLSGDVELNVSGVTEETSCLQIVYALAHATNQKGKFVLVAHVNGQEHRLSQTMKPLDLIKEYSAVGTPVIFELRHLDSQPLSIVPPATPSAFTPHSQSYSQFPLSPGSTIPSPSSSMPIHSLQQTGRTISLPANGFDLGKDGGAKKTRPPPPTYNEVIGQRCNSLSREVNRTLNAIPRVVNSHSMSQIEVPHALPDTFSRYSRQDLERIVQQQSQFLHQQKSQLLSIDVTLSDASERELLQLKKQHNNLITVLNSLRNANWPLQMVRETQEAIRLQKAIEEMKHIVESRKSELMELLAEKQNLESMLDAASSDADTISQTDDATAQYWSISDYAVS</sequence>
<reference evidence="3" key="1">
    <citation type="journal article" date="2013" name="Genetics">
        <title>The draft genome and transcriptome of Panagrellus redivivus are shaped by the harsh demands of a free-living lifestyle.</title>
        <authorList>
            <person name="Srinivasan J."/>
            <person name="Dillman A.R."/>
            <person name="Macchietto M.G."/>
            <person name="Heikkinen L."/>
            <person name="Lakso M."/>
            <person name="Fracchia K.M."/>
            <person name="Antoshechkin I."/>
            <person name="Mortazavi A."/>
            <person name="Wong G."/>
            <person name="Sternberg P.W."/>
        </authorList>
    </citation>
    <scope>NUCLEOTIDE SEQUENCE [LARGE SCALE GENOMIC DNA]</scope>
    <source>
        <strain evidence="3">MT8872</strain>
    </source>
</reference>
<name>A0A7E4VG47_PANRE</name>
<evidence type="ECO:0000313" key="4">
    <source>
        <dbReference type="WBParaSite" id="Pan_g2072.t1"/>
    </source>
</evidence>
<feature type="compositionally biased region" description="Polar residues" evidence="2">
    <location>
        <begin position="96"/>
        <end position="106"/>
    </location>
</feature>
<evidence type="ECO:0000313" key="3">
    <source>
        <dbReference type="Proteomes" id="UP000492821"/>
    </source>
</evidence>
<dbReference type="SUPFAM" id="SSF54236">
    <property type="entry name" value="Ubiquitin-like"/>
    <property type="match status" value="1"/>
</dbReference>
<dbReference type="AlphaFoldDB" id="A0A7E4VG47"/>
<feature type="region of interest" description="Disordered" evidence="2">
    <location>
        <begin position="96"/>
        <end position="124"/>
    </location>
</feature>
<reference evidence="4" key="2">
    <citation type="submission" date="2020-10" db="UniProtKB">
        <authorList>
            <consortium name="WormBaseParasite"/>
        </authorList>
    </citation>
    <scope>IDENTIFICATION</scope>
</reference>
<feature type="compositionally biased region" description="Low complexity" evidence="2">
    <location>
        <begin position="107"/>
        <end position="124"/>
    </location>
</feature>
<keyword evidence="3" id="KW-1185">Reference proteome</keyword>
<dbReference type="WBParaSite" id="Pan_g2072.t1">
    <property type="protein sequence ID" value="Pan_g2072.t1"/>
    <property type="gene ID" value="Pan_g2072"/>
</dbReference>
<dbReference type="PANTHER" id="PTHR15286">
    <property type="entry name" value="RAS-ASSOCIATING DOMAIN CONTAINING PROTEIN"/>
    <property type="match status" value="1"/>
</dbReference>
<proteinExistence type="predicted"/>
<dbReference type="Gene3D" id="3.10.20.90">
    <property type="entry name" value="Phosphatidylinositol 3-kinase Catalytic Subunit, Chain A, domain 1"/>
    <property type="match status" value="1"/>
</dbReference>